<proteinExistence type="predicted"/>
<dbReference type="KEGG" id="psic:J4E96_05435"/>
<dbReference type="AlphaFoldDB" id="A0A8A4ZHJ0"/>
<reference evidence="1" key="1">
    <citation type="submission" date="2021-03" db="EMBL/GenBank/DDBJ databases">
        <title>Pengzhenrongella sicca gen. nov., sp. nov., a new member of suborder Micrococcineae isolated from High-Arctic tundra soil.</title>
        <authorList>
            <person name="Peng F."/>
        </authorList>
    </citation>
    <scope>NUCLEOTIDE SEQUENCE</scope>
    <source>
        <strain evidence="1">LRZ-2</strain>
    </source>
</reference>
<evidence type="ECO:0000313" key="1">
    <source>
        <dbReference type="EMBL" id="QTE30433.1"/>
    </source>
</evidence>
<keyword evidence="2" id="KW-1185">Reference proteome</keyword>
<organism evidence="1 2">
    <name type="scientific">Pengzhenrongella sicca</name>
    <dbReference type="NCBI Taxonomy" id="2819238"/>
    <lineage>
        <taxon>Bacteria</taxon>
        <taxon>Bacillati</taxon>
        <taxon>Actinomycetota</taxon>
        <taxon>Actinomycetes</taxon>
        <taxon>Micrococcales</taxon>
        <taxon>Pengzhenrongella</taxon>
    </lineage>
</organism>
<sequence>MTTDYRTTPTLSAWAGLHRKALRLAASMTKSERARSDQLATTAVLLYALASTPPASFRVGDIERATGLSPQLVADAIADLEGEGRIEPGSSRTGRIGVLAPAVLDALGLTGQGLTLDVRADVVPSGSAAELSDDDLAASFAGIVTT</sequence>
<accession>A0A8A4ZHJ0</accession>
<gene>
    <name evidence="1" type="ORF">J4E96_05435</name>
</gene>
<evidence type="ECO:0000313" key="2">
    <source>
        <dbReference type="Proteomes" id="UP000663937"/>
    </source>
</evidence>
<name>A0A8A4ZHJ0_9MICO</name>
<dbReference type="Proteomes" id="UP000663937">
    <property type="component" value="Chromosome"/>
</dbReference>
<dbReference type="EMBL" id="CP071868">
    <property type="protein sequence ID" value="QTE30433.1"/>
    <property type="molecule type" value="Genomic_DNA"/>
</dbReference>
<dbReference type="RefSeq" id="WP_227424765.1">
    <property type="nucleotide sequence ID" value="NZ_CP071868.1"/>
</dbReference>
<protein>
    <submittedName>
        <fullName evidence="1">Uncharacterized protein</fullName>
    </submittedName>
</protein>